<evidence type="ECO:0000313" key="1">
    <source>
        <dbReference type="EMBL" id="SNU86871.1"/>
    </source>
</evidence>
<reference evidence="1 2" key="1">
    <citation type="submission" date="2017-06" db="EMBL/GenBank/DDBJ databases">
        <authorList>
            <consortium name="Pathogen Informatics"/>
        </authorList>
    </citation>
    <scope>NUCLEOTIDE SEQUENCE [LARGE SCALE GENOMIC DNA]</scope>
    <source>
        <strain evidence="1 2">NCTC13788</strain>
    </source>
</reference>
<dbReference type="AlphaFoldDB" id="A0A239SN44"/>
<proteinExistence type="predicted"/>
<dbReference type="Proteomes" id="UP000215185">
    <property type="component" value="Chromosome 1"/>
</dbReference>
<keyword evidence="2" id="KW-1185">Reference proteome</keyword>
<evidence type="ECO:0000313" key="2">
    <source>
        <dbReference type="Proteomes" id="UP000215185"/>
    </source>
</evidence>
<protein>
    <submittedName>
        <fullName evidence="1">Uncharacterized protein</fullName>
    </submittedName>
</protein>
<gene>
    <name evidence="1" type="ORF">SAMEA4412692_00411</name>
</gene>
<name>A0A239SN44_9STRE</name>
<dbReference type="EMBL" id="LT906439">
    <property type="protein sequence ID" value="SNU86871.1"/>
    <property type="molecule type" value="Genomic_DNA"/>
</dbReference>
<dbReference type="KEGG" id="smen:SAMEA4412692_0411"/>
<dbReference type="STRING" id="1123308.GCA_000380085_01251"/>
<organism evidence="1 2">
    <name type="scientific">Streptococcus merionis</name>
    <dbReference type="NCBI Taxonomy" id="400065"/>
    <lineage>
        <taxon>Bacteria</taxon>
        <taxon>Bacillati</taxon>
        <taxon>Bacillota</taxon>
        <taxon>Bacilli</taxon>
        <taxon>Lactobacillales</taxon>
        <taxon>Streptococcaceae</taxon>
        <taxon>Streptococcus</taxon>
    </lineage>
</organism>
<accession>A0A239SN44</accession>
<sequence>MNTNSYSVSAQNYNFREEISFDRILYVSCDYF</sequence>